<name>A0A0H3CPH0_ENTCC</name>
<dbReference type="EnsemblBacteria" id="ADF63210">
    <property type="protein sequence ID" value="ADF63210"/>
    <property type="gene ID" value="ECL_03676"/>
</dbReference>
<dbReference type="NCBIfam" id="NF007909">
    <property type="entry name" value="PRK10621.1"/>
    <property type="match status" value="1"/>
</dbReference>
<feature type="transmembrane region" description="Helical" evidence="8">
    <location>
        <begin position="164"/>
        <end position="183"/>
    </location>
</feature>
<dbReference type="eggNOG" id="COG0730">
    <property type="taxonomic scope" value="Bacteria"/>
</dbReference>
<dbReference type="PANTHER" id="PTHR30269">
    <property type="entry name" value="TRANSMEMBRANE PROTEIN YFCA"/>
    <property type="match status" value="1"/>
</dbReference>
<evidence type="ECO:0000256" key="2">
    <source>
        <dbReference type="ARBA" id="ARBA00009142"/>
    </source>
</evidence>
<accession>A0A0H3CPH0</accession>
<evidence type="ECO:0000256" key="5">
    <source>
        <dbReference type="ARBA" id="ARBA00022692"/>
    </source>
</evidence>
<keyword evidence="4 8" id="KW-1003">Cell membrane</keyword>
<evidence type="ECO:0000313" key="10">
    <source>
        <dbReference type="Proteomes" id="UP000002363"/>
    </source>
</evidence>
<keyword evidence="8" id="KW-0997">Cell inner membrane</keyword>
<proteinExistence type="inferred from homology"/>
<dbReference type="PATRIC" id="fig|716541.4.peg.3834"/>
<comment type="subcellular location">
    <subcellularLocation>
        <location evidence="8">Cell inner membrane</location>
        <topology evidence="8">Multi-pass membrane protein</topology>
    </subcellularLocation>
    <subcellularLocation>
        <location evidence="1">Cell membrane</location>
        <topology evidence="1">Multi-pass membrane protein</topology>
    </subcellularLocation>
</comment>
<evidence type="ECO:0000256" key="1">
    <source>
        <dbReference type="ARBA" id="ARBA00004651"/>
    </source>
</evidence>
<dbReference type="InterPro" id="IPR052017">
    <property type="entry name" value="TSUP"/>
</dbReference>
<protein>
    <recommendedName>
        <fullName evidence="8">Probable membrane transporter protein</fullName>
    </recommendedName>
</protein>
<feature type="transmembrane region" description="Helical" evidence="8">
    <location>
        <begin position="195"/>
        <end position="217"/>
    </location>
</feature>
<sequence length="270" mass="28539">MDNFVDLFMVSPLLLVVLFFVAMLAGFIDALAGGGGLLTVPALLAAGMSPAQALATNKLQACGGSLSASLYFIRRKVVNLADQKLNILMTFIGSTSGALLVQHVQSDILRQILPVLVICIGLYFLLMPKLGEEDRQRRLHGLPFALIAGGCVGFYDGFFGPGAGSFYALAFVTLAGFNLAKSTAHAKVLNATSNVGGLLLFIIGGKVIWATGFVMMAGQFLGARAGSRLVLSKGQKLIRPMIVIVSAVMSAKLLYDSHGQEILTWLGMNA</sequence>
<gene>
    <name evidence="9" type="ordered locus">ECL_03676</name>
</gene>
<dbReference type="OrthoDB" id="554695at2"/>
<reference evidence="9 10" key="1">
    <citation type="journal article" date="2010" name="J. Bacteriol.">
        <title>Complete genome sequence of Enterobacter cloacae subsp. cloacae type strain ATCC 13047.</title>
        <authorList>
            <person name="Ren Y."/>
            <person name="Ren Y."/>
            <person name="Zhou Z."/>
            <person name="Guo X."/>
            <person name="Li Y."/>
            <person name="Feng L."/>
            <person name="Wang L."/>
        </authorList>
    </citation>
    <scope>NUCLEOTIDE SEQUENCE [LARGE SCALE GENOMIC DNA]</scope>
    <source>
        <strain evidence="10">ATCC 13047 / DSM 30054 / NBRC 13535 / NCTC 10005 / WDCM 00083 / NCDC 279-56</strain>
    </source>
</reference>
<dbReference type="GO" id="GO:0005886">
    <property type="term" value="C:plasma membrane"/>
    <property type="evidence" value="ECO:0007669"/>
    <property type="project" value="UniProtKB-SubCell"/>
</dbReference>
<evidence type="ECO:0000256" key="3">
    <source>
        <dbReference type="ARBA" id="ARBA00022448"/>
    </source>
</evidence>
<keyword evidence="6 8" id="KW-1133">Transmembrane helix</keyword>
<dbReference type="PANTHER" id="PTHR30269:SF0">
    <property type="entry name" value="MEMBRANE TRANSPORTER PROTEIN YFCA-RELATED"/>
    <property type="match status" value="1"/>
</dbReference>
<dbReference type="Pfam" id="PF01925">
    <property type="entry name" value="TauE"/>
    <property type="match status" value="1"/>
</dbReference>
<dbReference type="EMBL" id="CP001918">
    <property type="protein sequence ID" value="ADF63210.1"/>
    <property type="molecule type" value="Genomic_DNA"/>
</dbReference>
<dbReference type="InterPro" id="IPR002781">
    <property type="entry name" value="TM_pro_TauE-like"/>
</dbReference>
<dbReference type="AlphaFoldDB" id="A0A0H3CPH0"/>
<organism evidence="9 10">
    <name type="scientific">Enterobacter cloacae subsp. cloacae (strain ATCC 13047 / DSM 30054 / NBRC 13535 / NCTC 10005 / WDCM 00083 / NCDC 279-56)</name>
    <dbReference type="NCBI Taxonomy" id="716541"/>
    <lineage>
        <taxon>Bacteria</taxon>
        <taxon>Pseudomonadati</taxon>
        <taxon>Pseudomonadota</taxon>
        <taxon>Gammaproteobacteria</taxon>
        <taxon>Enterobacterales</taxon>
        <taxon>Enterobacteriaceae</taxon>
        <taxon>Enterobacter</taxon>
        <taxon>Enterobacter cloacae complex</taxon>
    </lineage>
</organism>
<evidence type="ECO:0000256" key="8">
    <source>
        <dbReference type="RuleBase" id="RU363041"/>
    </source>
</evidence>
<dbReference type="KEGG" id="enc:ECL_03676"/>
<evidence type="ECO:0000313" key="9">
    <source>
        <dbReference type="EMBL" id="ADF63210.1"/>
    </source>
</evidence>
<feature type="transmembrane region" description="Helical" evidence="8">
    <location>
        <begin position="139"/>
        <end position="158"/>
    </location>
</feature>
<evidence type="ECO:0000256" key="7">
    <source>
        <dbReference type="ARBA" id="ARBA00023136"/>
    </source>
</evidence>
<dbReference type="HOGENOM" id="CLU_045498_2_1_6"/>
<dbReference type="RefSeq" id="WP_013098149.1">
    <property type="nucleotide sequence ID" value="NC_014121.1"/>
</dbReference>
<feature type="transmembrane region" description="Helical" evidence="8">
    <location>
        <begin position="53"/>
        <end position="73"/>
    </location>
</feature>
<comment type="similarity">
    <text evidence="2 8">Belongs to the 4-toluene sulfonate uptake permease (TSUP) (TC 2.A.102) family.</text>
</comment>
<keyword evidence="5 8" id="KW-0812">Transmembrane</keyword>
<keyword evidence="3" id="KW-0813">Transport</keyword>
<keyword evidence="10" id="KW-1185">Reference proteome</keyword>
<evidence type="ECO:0000256" key="4">
    <source>
        <dbReference type="ARBA" id="ARBA00022475"/>
    </source>
</evidence>
<dbReference type="STRING" id="716541.ECL_03676"/>
<dbReference type="Proteomes" id="UP000002363">
    <property type="component" value="Chromosome"/>
</dbReference>
<dbReference type="GeneID" id="83574579"/>
<evidence type="ECO:0000256" key="6">
    <source>
        <dbReference type="ARBA" id="ARBA00022989"/>
    </source>
</evidence>
<keyword evidence="7 8" id="KW-0472">Membrane</keyword>
<feature type="transmembrane region" description="Helical" evidence="8">
    <location>
        <begin position="85"/>
        <end position="102"/>
    </location>
</feature>
<feature type="transmembrane region" description="Helical" evidence="8">
    <location>
        <begin position="108"/>
        <end position="127"/>
    </location>
</feature>
<feature type="transmembrane region" description="Helical" evidence="8">
    <location>
        <begin position="12"/>
        <end position="33"/>
    </location>
</feature>